<dbReference type="OrthoDB" id="9796221at2"/>
<keyword evidence="5 9" id="KW-0732">Signal</keyword>
<keyword evidence="7 8" id="KW-0998">Cell outer membrane</keyword>
<dbReference type="Pfam" id="PF07715">
    <property type="entry name" value="Plug"/>
    <property type="match status" value="1"/>
</dbReference>
<feature type="chain" id="PRO_5011445913" evidence="9">
    <location>
        <begin position="28"/>
        <end position="418"/>
    </location>
</feature>
<dbReference type="STRING" id="34002.SAMN04489859_1002120"/>
<dbReference type="SUPFAM" id="SSF56935">
    <property type="entry name" value="Porins"/>
    <property type="match status" value="1"/>
</dbReference>
<protein>
    <submittedName>
        <fullName evidence="11">TonB-dependent Receptor Plug Domain</fullName>
    </submittedName>
</protein>
<dbReference type="EMBL" id="FODE01000002">
    <property type="protein sequence ID" value="SEN19746.1"/>
    <property type="molecule type" value="Genomic_DNA"/>
</dbReference>
<organism evidence="11 12">
    <name type="scientific">Paracoccus alcaliphilus</name>
    <dbReference type="NCBI Taxonomy" id="34002"/>
    <lineage>
        <taxon>Bacteria</taxon>
        <taxon>Pseudomonadati</taxon>
        <taxon>Pseudomonadota</taxon>
        <taxon>Alphaproteobacteria</taxon>
        <taxon>Rhodobacterales</taxon>
        <taxon>Paracoccaceae</taxon>
        <taxon>Paracoccus</taxon>
    </lineage>
</organism>
<dbReference type="GO" id="GO:0009279">
    <property type="term" value="C:cell outer membrane"/>
    <property type="evidence" value="ECO:0007669"/>
    <property type="project" value="UniProtKB-SubCell"/>
</dbReference>
<sequence length="418" mass="44414">MPSFSARCRPALFALAALALLTGAATAQPGATKFDFDIPSQPLAHAVNHIGQITGTSVLIEGEGDGLTSPPLEGSMTIDAALQSVLRDSRGRYRFTAQGSLVVELPARTRATTPAEGATVTLDTVVVTASGYVQQLTDAPATMTVIRGEDLTARPIADALRDVPGLSVGVSGRDGGSPITLRGMGQPYVLFMVDGKPLSASEEAAYNGNGTGSKSGFLPPAAAIDRIEVIRGPMSALYGSAALGGVVNVITRPVPESWSGNADLGLSPDTGSTEARFMYGGPLIRDRLGLMLYGGRSDRQGRLPPDGSALRRGHSERVNLVGRLSWNLTRDHSLDLDLWRSRQRFEHGAGGGRIRDNGASLTHRIRWSAGAETVSFLFRETTDFDADYQSGHDALTFSTRSSLPWGPHHLTFGFEHRH</sequence>
<dbReference type="PROSITE" id="PS52016">
    <property type="entry name" value="TONB_DEPENDENT_REC_3"/>
    <property type="match status" value="1"/>
</dbReference>
<dbReference type="Gene3D" id="2.40.170.20">
    <property type="entry name" value="TonB-dependent receptor, beta-barrel domain"/>
    <property type="match status" value="1"/>
</dbReference>
<comment type="similarity">
    <text evidence="8">Belongs to the TonB-dependent receptor family.</text>
</comment>
<dbReference type="Gene3D" id="2.170.130.10">
    <property type="entry name" value="TonB-dependent receptor, plug domain"/>
    <property type="match status" value="1"/>
</dbReference>
<comment type="subcellular location">
    <subcellularLocation>
        <location evidence="1 8">Cell outer membrane</location>
        <topology evidence="1 8">Multi-pass membrane protein</topology>
    </subcellularLocation>
</comment>
<evidence type="ECO:0000256" key="5">
    <source>
        <dbReference type="ARBA" id="ARBA00022729"/>
    </source>
</evidence>
<evidence type="ECO:0000313" key="11">
    <source>
        <dbReference type="EMBL" id="SEN19746.1"/>
    </source>
</evidence>
<dbReference type="InterPro" id="IPR012910">
    <property type="entry name" value="Plug_dom"/>
</dbReference>
<evidence type="ECO:0000259" key="10">
    <source>
        <dbReference type="Pfam" id="PF07715"/>
    </source>
</evidence>
<proteinExistence type="inferred from homology"/>
<evidence type="ECO:0000256" key="6">
    <source>
        <dbReference type="ARBA" id="ARBA00023136"/>
    </source>
</evidence>
<keyword evidence="12" id="KW-1185">Reference proteome</keyword>
<keyword evidence="4 8" id="KW-0812">Transmembrane</keyword>
<keyword evidence="6 8" id="KW-0472">Membrane</keyword>
<dbReference type="GO" id="GO:0044718">
    <property type="term" value="P:siderophore transmembrane transport"/>
    <property type="evidence" value="ECO:0007669"/>
    <property type="project" value="TreeGrafter"/>
</dbReference>
<evidence type="ECO:0000256" key="1">
    <source>
        <dbReference type="ARBA" id="ARBA00004571"/>
    </source>
</evidence>
<dbReference type="Gene3D" id="3.55.50.30">
    <property type="match status" value="1"/>
</dbReference>
<dbReference type="InterPro" id="IPR039426">
    <property type="entry name" value="TonB-dep_rcpt-like"/>
</dbReference>
<evidence type="ECO:0000256" key="4">
    <source>
        <dbReference type="ARBA" id="ARBA00022692"/>
    </source>
</evidence>
<reference evidence="11 12" key="1">
    <citation type="submission" date="2016-10" db="EMBL/GenBank/DDBJ databases">
        <authorList>
            <person name="de Groot N.N."/>
        </authorList>
    </citation>
    <scope>NUCLEOTIDE SEQUENCE [LARGE SCALE GENOMIC DNA]</scope>
    <source>
        <strain evidence="11 12">DSM 8512</strain>
    </source>
</reference>
<evidence type="ECO:0000256" key="9">
    <source>
        <dbReference type="SAM" id="SignalP"/>
    </source>
</evidence>
<dbReference type="GO" id="GO:0015344">
    <property type="term" value="F:siderophore uptake transmembrane transporter activity"/>
    <property type="evidence" value="ECO:0007669"/>
    <property type="project" value="TreeGrafter"/>
</dbReference>
<gene>
    <name evidence="11" type="ORF">SAMN04489859_1002120</name>
</gene>
<dbReference type="AlphaFoldDB" id="A0A1H8EK27"/>
<dbReference type="RefSeq" id="WP_090610345.1">
    <property type="nucleotide sequence ID" value="NZ_CP067127.1"/>
</dbReference>
<name>A0A1H8EK27_9RHOB</name>
<dbReference type="PANTHER" id="PTHR30069">
    <property type="entry name" value="TONB-DEPENDENT OUTER MEMBRANE RECEPTOR"/>
    <property type="match status" value="1"/>
</dbReference>
<dbReference type="Proteomes" id="UP000199054">
    <property type="component" value="Unassembled WGS sequence"/>
</dbReference>
<evidence type="ECO:0000313" key="12">
    <source>
        <dbReference type="Proteomes" id="UP000199054"/>
    </source>
</evidence>
<accession>A0A1H8EK27</accession>
<feature type="domain" description="TonB-dependent receptor plug" evidence="10">
    <location>
        <begin position="137"/>
        <end position="246"/>
    </location>
</feature>
<dbReference type="InterPro" id="IPR037066">
    <property type="entry name" value="Plug_dom_sf"/>
</dbReference>
<keyword evidence="3 8" id="KW-1134">Transmembrane beta strand</keyword>
<keyword evidence="2 8" id="KW-0813">Transport</keyword>
<dbReference type="PANTHER" id="PTHR30069:SF53">
    <property type="entry name" value="COLICIN I RECEPTOR-RELATED"/>
    <property type="match status" value="1"/>
</dbReference>
<evidence type="ECO:0000256" key="8">
    <source>
        <dbReference type="PROSITE-ProRule" id="PRU01360"/>
    </source>
</evidence>
<evidence type="ECO:0000256" key="3">
    <source>
        <dbReference type="ARBA" id="ARBA00022452"/>
    </source>
</evidence>
<dbReference type="InterPro" id="IPR036942">
    <property type="entry name" value="Beta-barrel_TonB_sf"/>
</dbReference>
<keyword evidence="11" id="KW-0675">Receptor</keyword>
<evidence type="ECO:0000256" key="2">
    <source>
        <dbReference type="ARBA" id="ARBA00022448"/>
    </source>
</evidence>
<feature type="signal peptide" evidence="9">
    <location>
        <begin position="1"/>
        <end position="27"/>
    </location>
</feature>
<evidence type="ECO:0000256" key="7">
    <source>
        <dbReference type="ARBA" id="ARBA00023237"/>
    </source>
</evidence>